<proteinExistence type="predicted"/>
<feature type="non-terminal residue" evidence="1">
    <location>
        <position position="91"/>
    </location>
</feature>
<protein>
    <submittedName>
        <fullName evidence="1">Uncharacterized protein</fullName>
    </submittedName>
</protein>
<name>A0A9X0CDU8_9CNID</name>
<evidence type="ECO:0000313" key="2">
    <source>
        <dbReference type="Proteomes" id="UP001163046"/>
    </source>
</evidence>
<dbReference type="EMBL" id="MU827894">
    <property type="protein sequence ID" value="KAJ7315283.1"/>
    <property type="molecule type" value="Genomic_DNA"/>
</dbReference>
<reference evidence="1" key="1">
    <citation type="submission" date="2023-01" db="EMBL/GenBank/DDBJ databases">
        <title>Genome assembly of the deep-sea coral Lophelia pertusa.</title>
        <authorList>
            <person name="Herrera S."/>
            <person name="Cordes E."/>
        </authorList>
    </citation>
    <scope>NUCLEOTIDE SEQUENCE</scope>
    <source>
        <strain evidence="1">USNM1676648</strain>
        <tissue evidence="1">Polyp</tissue>
    </source>
</reference>
<gene>
    <name evidence="1" type="ORF">OS493_038750</name>
</gene>
<dbReference type="Proteomes" id="UP001163046">
    <property type="component" value="Unassembled WGS sequence"/>
</dbReference>
<comment type="caution">
    <text evidence="1">The sequence shown here is derived from an EMBL/GenBank/DDBJ whole genome shotgun (WGS) entry which is preliminary data.</text>
</comment>
<keyword evidence="2" id="KW-1185">Reference proteome</keyword>
<evidence type="ECO:0000313" key="1">
    <source>
        <dbReference type="EMBL" id="KAJ7315283.1"/>
    </source>
</evidence>
<accession>A0A9X0CDU8</accession>
<organism evidence="1 2">
    <name type="scientific">Desmophyllum pertusum</name>
    <dbReference type="NCBI Taxonomy" id="174260"/>
    <lineage>
        <taxon>Eukaryota</taxon>
        <taxon>Metazoa</taxon>
        <taxon>Cnidaria</taxon>
        <taxon>Anthozoa</taxon>
        <taxon>Hexacorallia</taxon>
        <taxon>Scleractinia</taxon>
        <taxon>Caryophylliina</taxon>
        <taxon>Caryophylliidae</taxon>
        <taxon>Desmophyllum</taxon>
    </lineage>
</organism>
<dbReference type="OrthoDB" id="5950558at2759"/>
<sequence length="91" mass="9872">MPLGLQHIGINLRTASLGVACLSMFFTAYRITKDAILVSVLNSIDITNAVDDDYDYPLSQVPTLTKVLYGDVAFSAIMFLSSLFPALGNIE</sequence>
<dbReference type="AlphaFoldDB" id="A0A9X0CDU8"/>